<evidence type="ECO:0000313" key="3">
    <source>
        <dbReference type="Proteomes" id="UP000314294"/>
    </source>
</evidence>
<name>A0A4Z2FVM0_9TELE</name>
<proteinExistence type="predicted"/>
<feature type="compositionally biased region" description="Low complexity" evidence="1">
    <location>
        <begin position="624"/>
        <end position="641"/>
    </location>
</feature>
<dbReference type="Proteomes" id="UP000314294">
    <property type="component" value="Unassembled WGS sequence"/>
</dbReference>
<comment type="caution">
    <text evidence="2">The sequence shown here is derived from an EMBL/GenBank/DDBJ whole genome shotgun (WGS) entry which is preliminary data.</text>
</comment>
<dbReference type="OrthoDB" id="2274644at2759"/>
<dbReference type="AlphaFoldDB" id="A0A4Z2FVM0"/>
<evidence type="ECO:0000313" key="2">
    <source>
        <dbReference type="EMBL" id="TNN44925.1"/>
    </source>
</evidence>
<feature type="region of interest" description="Disordered" evidence="1">
    <location>
        <begin position="606"/>
        <end position="641"/>
    </location>
</feature>
<feature type="compositionally biased region" description="Low complexity" evidence="1">
    <location>
        <begin position="61"/>
        <end position="75"/>
    </location>
</feature>
<sequence>MIRCRSCCVRMSGRSSRRMTLEGSRPCCRKPSRWCCRWLTFRGSPFSSSTTRLTRPRSPRRPSASSRASSEDSSPWKNTFRMAVGQGALQAVLGEPGLQAQAGRVPPRQPQVPVLEVQLLQQLPGARQHALQAGEDVPLLRHRHQLLPQPLDVPLGLRAADAEHRGQDLQPVVQQVLQLRLPAPQVPVGDAVEEEVGAGGAQVEALLQRLVHLQRPAPQGQDVALLLQADLPVDVQPLLLQLRLPAQVEEVPHVGVEVLGRVGPKVHGEDVERAGRQQEGVDELVLWLPRQIEHQEGEAALGVRHPVRDLHAFVPRGAPEVPLQARHAPPQQRFPGIGRPHQDQFEARLHGELHLRQLLLVGRDVGDALHADLVGRLDQGVVLHLPDVHFGQIPKVIWEDGDLVPLENQLLQPVQLHDGVGQVGQLPQAAHVLRELRQLVPAQVDLLQPRDAQDHLGEVLKLVGGQVEHLEPLHAAERRGQRRQLVAVQHQALQVQQEAEGVGQRGQVEAAEPQDLDGAQLHHLRRQRLKLVAGAVQLLQLAEGQDLGGEAVQLVVIHVQGPQLGEAGEGGGEEVQLVEAEVQLLQGLQRSDLSRQTLDLVSFFSAGSRPSSSGRPRRPLWLMSSSTSRTSSNTTRGTEENLFLRSTRTRRLLRLEPSPSGSSCRELLPRLSASTSAMSSGRTMRLSSELSVSWRRSRRSFLERRAASLHSRAAFSSFSLSSMARPPDPASSSSSSLLSWRVFMGTARAAWWTGSFTNQRARRGGDKRRETEAWGREREQRLRPRRHPLRLRTQTRSQPRVRCPKRGAAPRGQCVLHGPHRSARRLWSSVSSRWVSSRWVSFLERSAPPPGAPPPQVLGPQTANSTRCCGRSVSGSAALKEKVSLCAVGYESFTYWQLTSRWLRQPSDVSRSFTAFWKDMFLTFTVPARARSFSTQCSRHTEFLSRLWRKCR</sequence>
<protein>
    <submittedName>
        <fullName evidence="2">Uncharacterized protein</fullName>
    </submittedName>
</protein>
<organism evidence="2 3">
    <name type="scientific">Liparis tanakae</name>
    <name type="common">Tanaka's snailfish</name>
    <dbReference type="NCBI Taxonomy" id="230148"/>
    <lineage>
        <taxon>Eukaryota</taxon>
        <taxon>Metazoa</taxon>
        <taxon>Chordata</taxon>
        <taxon>Craniata</taxon>
        <taxon>Vertebrata</taxon>
        <taxon>Euteleostomi</taxon>
        <taxon>Actinopterygii</taxon>
        <taxon>Neopterygii</taxon>
        <taxon>Teleostei</taxon>
        <taxon>Neoteleostei</taxon>
        <taxon>Acanthomorphata</taxon>
        <taxon>Eupercaria</taxon>
        <taxon>Perciformes</taxon>
        <taxon>Cottioidei</taxon>
        <taxon>Cottales</taxon>
        <taxon>Liparidae</taxon>
        <taxon>Liparis</taxon>
    </lineage>
</organism>
<gene>
    <name evidence="2" type="ORF">EYF80_044860</name>
</gene>
<evidence type="ECO:0000256" key="1">
    <source>
        <dbReference type="SAM" id="MobiDB-lite"/>
    </source>
</evidence>
<feature type="region of interest" description="Disordered" evidence="1">
    <location>
        <begin position="47"/>
        <end position="77"/>
    </location>
</feature>
<keyword evidence="3" id="KW-1185">Reference proteome</keyword>
<dbReference type="EMBL" id="SRLO01000876">
    <property type="protein sequence ID" value="TNN44925.1"/>
    <property type="molecule type" value="Genomic_DNA"/>
</dbReference>
<accession>A0A4Z2FVM0</accession>
<reference evidence="2 3" key="1">
    <citation type="submission" date="2019-03" db="EMBL/GenBank/DDBJ databases">
        <title>First draft genome of Liparis tanakae, snailfish: a comprehensive survey of snailfish specific genes.</title>
        <authorList>
            <person name="Kim W."/>
            <person name="Song I."/>
            <person name="Jeong J.-H."/>
            <person name="Kim D."/>
            <person name="Kim S."/>
            <person name="Ryu S."/>
            <person name="Song J.Y."/>
            <person name="Lee S.K."/>
        </authorList>
    </citation>
    <scope>NUCLEOTIDE SEQUENCE [LARGE SCALE GENOMIC DNA]</scope>
    <source>
        <tissue evidence="2">Muscle</tissue>
    </source>
</reference>